<sequence length="134" mass="13701">MKKYIVNVNGKSYEVEIEEVGGSSQAVSSPAPVSAPVAAPVQSAPKAAPAPKAEAKPAVQVPQGAEVVEAPMPGTILDIKVNQGDAVKKGQVLVILEAMKMENEIMAPRDGKVASVNTSKGASVNLGDALVTLE</sequence>
<dbReference type="Proteomes" id="UP000198625">
    <property type="component" value="Unassembled WGS sequence"/>
</dbReference>
<keyword evidence="4" id="KW-1185">Reference proteome</keyword>
<dbReference type="EMBL" id="FNQE01000002">
    <property type="protein sequence ID" value="SDY58176.1"/>
    <property type="molecule type" value="Genomic_DNA"/>
</dbReference>
<dbReference type="InterPro" id="IPR000089">
    <property type="entry name" value="Biotin_lipoyl"/>
</dbReference>
<dbReference type="Pfam" id="PF00364">
    <property type="entry name" value="Biotin_lipoyl"/>
    <property type="match status" value="1"/>
</dbReference>
<evidence type="ECO:0000256" key="1">
    <source>
        <dbReference type="ARBA" id="ARBA00023267"/>
    </source>
</evidence>
<dbReference type="Gene3D" id="2.40.50.100">
    <property type="match status" value="1"/>
</dbReference>
<dbReference type="STRING" id="415015.SAMN05660462_00407"/>
<dbReference type="InterPro" id="IPR001882">
    <property type="entry name" value="Biotin_BS"/>
</dbReference>
<protein>
    <submittedName>
        <fullName evidence="3">Biotin-requiring enzyme</fullName>
    </submittedName>
</protein>
<dbReference type="InterPro" id="IPR050709">
    <property type="entry name" value="Biotin_Carboxyl_Carrier/Decarb"/>
</dbReference>
<reference evidence="4" key="1">
    <citation type="submission" date="2016-10" db="EMBL/GenBank/DDBJ databases">
        <authorList>
            <person name="Varghese N."/>
            <person name="Submissions S."/>
        </authorList>
    </citation>
    <scope>NUCLEOTIDE SEQUENCE [LARGE SCALE GENOMIC DNA]</scope>
    <source>
        <strain evidence="4">DSM 21650</strain>
    </source>
</reference>
<dbReference type="OrthoDB" id="9812676at2"/>
<organism evidence="3 4">
    <name type="scientific">Proteiniborus ethanoligenes</name>
    <dbReference type="NCBI Taxonomy" id="415015"/>
    <lineage>
        <taxon>Bacteria</taxon>
        <taxon>Bacillati</taxon>
        <taxon>Bacillota</taxon>
        <taxon>Clostridia</taxon>
        <taxon>Eubacteriales</taxon>
        <taxon>Proteiniborus</taxon>
    </lineage>
</organism>
<name>A0A1H3L1Q9_9FIRM</name>
<evidence type="ECO:0000259" key="2">
    <source>
        <dbReference type="PROSITE" id="PS50968"/>
    </source>
</evidence>
<dbReference type="PANTHER" id="PTHR45266:SF3">
    <property type="entry name" value="OXALOACETATE DECARBOXYLASE ALPHA CHAIN"/>
    <property type="match status" value="1"/>
</dbReference>
<dbReference type="PANTHER" id="PTHR45266">
    <property type="entry name" value="OXALOACETATE DECARBOXYLASE ALPHA CHAIN"/>
    <property type="match status" value="1"/>
</dbReference>
<dbReference type="CDD" id="cd06850">
    <property type="entry name" value="biotinyl_domain"/>
    <property type="match status" value="1"/>
</dbReference>
<dbReference type="RefSeq" id="WP_091726465.1">
    <property type="nucleotide sequence ID" value="NZ_FNQE01000002.1"/>
</dbReference>
<dbReference type="AlphaFoldDB" id="A0A1H3L1Q9"/>
<dbReference type="InterPro" id="IPR011053">
    <property type="entry name" value="Single_hybrid_motif"/>
</dbReference>
<proteinExistence type="predicted"/>
<dbReference type="PROSITE" id="PS50968">
    <property type="entry name" value="BIOTINYL_LIPOYL"/>
    <property type="match status" value="1"/>
</dbReference>
<keyword evidence="1" id="KW-0092">Biotin</keyword>
<evidence type="ECO:0000313" key="4">
    <source>
        <dbReference type="Proteomes" id="UP000198625"/>
    </source>
</evidence>
<gene>
    <name evidence="3" type="ORF">SAMN05660462_00407</name>
</gene>
<dbReference type="PROSITE" id="PS00188">
    <property type="entry name" value="BIOTIN"/>
    <property type="match status" value="1"/>
</dbReference>
<evidence type="ECO:0000313" key="3">
    <source>
        <dbReference type="EMBL" id="SDY58176.1"/>
    </source>
</evidence>
<accession>A0A1H3L1Q9</accession>
<dbReference type="FunFam" id="2.40.50.100:FF:000003">
    <property type="entry name" value="Acetyl-CoA carboxylase biotin carboxyl carrier protein"/>
    <property type="match status" value="1"/>
</dbReference>
<dbReference type="SUPFAM" id="SSF51230">
    <property type="entry name" value="Single hybrid motif"/>
    <property type="match status" value="1"/>
</dbReference>
<feature type="domain" description="Lipoyl-binding" evidence="2">
    <location>
        <begin position="56"/>
        <end position="134"/>
    </location>
</feature>